<evidence type="ECO:0000313" key="6">
    <source>
        <dbReference type="Proteomes" id="UP001365542"/>
    </source>
</evidence>
<dbReference type="Gene3D" id="3.30.70.330">
    <property type="match status" value="2"/>
</dbReference>
<proteinExistence type="predicted"/>
<organism evidence="5 6">
    <name type="scientific">Orbilia ellipsospora</name>
    <dbReference type="NCBI Taxonomy" id="2528407"/>
    <lineage>
        <taxon>Eukaryota</taxon>
        <taxon>Fungi</taxon>
        <taxon>Dikarya</taxon>
        <taxon>Ascomycota</taxon>
        <taxon>Pezizomycotina</taxon>
        <taxon>Orbiliomycetes</taxon>
        <taxon>Orbiliales</taxon>
        <taxon>Orbiliaceae</taxon>
        <taxon>Orbilia</taxon>
    </lineage>
</organism>
<feature type="compositionally biased region" description="Low complexity" evidence="3">
    <location>
        <begin position="268"/>
        <end position="279"/>
    </location>
</feature>
<feature type="region of interest" description="Disordered" evidence="3">
    <location>
        <begin position="117"/>
        <end position="151"/>
    </location>
</feature>
<dbReference type="CDD" id="cd12339">
    <property type="entry name" value="RRM2_SRSF1_4_like"/>
    <property type="match status" value="1"/>
</dbReference>
<dbReference type="GO" id="GO:0005634">
    <property type="term" value="C:nucleus"/>
    <property type="evidence" value="ECO:0007669"/>
    <property type="project" value="TreeGrafter"/>
</dbReference>
<feature type="compositionally biased region" description="Basic and acidic residues" evidence="3">
    <location>
        <begin position="368"/>
        <end position="377"/>
    </location>
</feature>
<dbReference type="Proteomes" id="UP001365542">
    <property type="component" value="Unassembled WGS sequence"/>
</dbReference>
<dbReference type="InterPro" id="IPR050374">
    <property type="entry name" value="RRT5_SRSF_SR"/>
</dbReference>
<feature type="region of interest" description="Disordered" evidence="3">
    <location>
        <begin position="205"/>
        <end position="385"/>
    </location>
</feature>
<evidence type="ECO:0000256" key="1">
    <source>
        <dbReference type="ARBA" id="ARBA00022884"/>
    </source>
</evidence>
<evidence type="ECO:0000256" key="3">
    <source>
        <dbReference type="SAM" id="MobiDB-lite"/>
    </source>
</evidence>
<dbReference type="AlphaFoldDB" id="A0AAV9XA15"/>
<feature type="compositionally biased region" description="Basic and acidic residues" evidence="3">
    <location>
        <begin position="302"/>
        <end position="322"/>
    </location>
</feature>
<dbReference type="InterPro" id="IPR012677">
    <property type="entry name" value="Nucleotide-bd_a/b_plait_sf"/>
</dbReference>
<keyword evidence="6" id="KW-1185">Reference proteome</keyword>
<dbReference type="InterPro" id="IPR000504">
    <property type="entry name" value="RRM_dom"/>
</dbReference>
<dbReference type="GO" id="GO:0005737">
    <property type="term" value="C:cytoplasm"/>
    <property type="evidence" value="ECO:0007669"/>
    <property type="project" value="TreeGrafter"/>
</dbReference>
<feature type="domain" description="RRM" evidence="4">
    <location>
        <begin position="27"/>
        <end position="118"/>
    </location>
</feature>
<feature type="compositionally biased region" description="Basic and acidic residues" evidence="3">
    <location>
        <begin position="280"/>
        <end position="291"/>
    </location>
</feature>
<dbReference type="SMART" id="SM00360">
    <property type="entry name" value="RRM"/>
    <property type="match status" value="2"/>
</dbReference>
<dbReference type="EMBL" id="JAVHJO010000007">
    <property type="protein sequence ID" value="KAK6538768.1"/>
    <property type="molecule type" value="Genomic_DNA"/>
</dbReference>
<accession>A0AAV9XA15</accession>
<dbReference type="Pfam" id="PF00076">
    <property type="entry name" value="RRM_1"/>
    <property type="match status" value="2"/>
</dbReference>
<sequence length="385" mass="42435">MALYCRMSIFWTVRSFLFPGTRGTSANRIYTSTIYTYKRTSLILTCVCFLLYFERAATKKDVEDFFVKHGHGSISEIKLMNGFGFIEYSNPADARDIVPIFHGKEFMDSRLTVQFARGPRPTRSDFNGPSGDRTPRPRRTPYRMNISGLPTDTSWQDLKDFARKSGVDVVFSEVSRNRDGSGIVEFETADDLRIAINKLDNYDFKGGRVSCTSDSRTTSRGRSRSPPPPQGRLNGYSPVREGRGYSPRGGRGNGYPPPRGEGGRRYSPRGSRGYSSPRGGENRDRGFRERSPYGGGGGGGSGRDDRRGGGGGDYRGRYDEPRGGGGGGRYDESPRRDYDDKRSGYGGSNEYGGPPPRGGGGGRSPARGYRDDYDRGPRSGGGGRY</sequence>
<feature type="compositionally biased region" description="Basic and acidic residues" evidence="3">
    <location>
        <begin position="329"/>
        <end position="343"/>
    </location>
</feature>
<evidence type="ECO:0000256" key="2">
    <source>
        <dbReference type="PROSITE-ProRule" id="PRU00176"/>
    </source>
</evidence>
<reference evidence="5 6" key="1">
    <citation type="submission" date="2019-10" db="EMBL/GenBank/DDBJ databases">
        <authorList>
            <person name="Palmer J.M."/>
        </authorList>
    </citation>
    <scope>NUCLEOTIDE SEQUENCE [LARGE SCALE GENOMIC DNA]</scope>
    <source>
        <strain evidence="5 6">TWF694</strain>
    </source>
</reference>
<feature type="compositionally biased region" description="Low complexity" evidence="3">
    <location>
        <begin position="210"/>
        <end position="220"/>
    </location>
</feature>
<evidence type="ECO:0000313" key="5">
    <source>
        <dbReference type="EMBL" id="KAK6538768.1"/>
    </source>
</evidence>
<protein>
    <recommendedName>
        <fullName evidence="4">RRM domain-containing protein</fullName>
    </recommendedName>
</protein>
<dbReference type="PROSITE" id="PS50102">
    <property type="entry name" value="RRM"/>
    <property type="match status" value="2"/>
</dbReference>
<dbReference type="SUPFAM" id="SSF54928">
    <property type="entry name" value="RNA-binding domain, RBD"/>
    <property type="match status" value="1"/>
</dbReference>
<dbReference type="PANTHER" id="PTHR23003:SF51">
    <property type="entry name" value="SERINE-ARGININE PROTEIN 55"/>
    <property type="match status" value="1"/>
</dbReference>
<evidence type="ECO:0000259" key="4">
    <source>
        <dbReference type="PROSITE" id="PS50102"/>
    </source>
</evidence>
<dbReference type="InterPro" id="IPR035979">
    <property type="entry name" value="RBD_domain_sf"/>
</dbReference>
<name>A0AAV9XA15_9PEZI</name>
<comment type="caution">
    <text evidence="5">The sequence shown here is derived from an EMBL/GenBank/DDBJ whole genome shotgun (WGS) entry which is preliminary data.</text>
</comment>
<dbReference type="PANTHER" id="PTHR23003">
    <property type="entry name" value="RNA RECOGNITION MOTIF RRM DOMAIN CONTAINING PROTEIN"/>
    <property type="match status" value="1"/>
</dbReference>
<dbReference type="GO" id="GO:0003729">
    <property type="term" value="F:mRNA binding"/>
    <property type="evidence" value="ECO:0007669"/>
    <property type="project" value="TreeGrafter"/>
</dbReference>
<feature type="domain" description="RRM" evidence="4">
    <location>
        <begin position="142"/>
        <end position="208"/>
    </location>
</feature>
<gene>
    <name evidence="5" type="ORF">TWF694_010337</name>
</gene>
<keyword evidence="1 2" id="KW-0694">RNA-binding</keyword>